<dbReference type="RefSeq" id="WP_181609908.1">
    <property type="nucleotide sequence ID" value="NZ_BAABAM010000012.1"/>
</dbReference>
<dbReference type="Pfam" id="PF06108">
    <property type="entry name" value="DUF952"/>
    <property type="match status" value="1"/>
</dbReference>
<organism evidence="1 2">
    <name type="scientific">Nonomuraea soli</name>
    <dbReference type="NCBI Taxonomy" id="1032476"/>
    <lineage>
        <taxon>Bacteria</taxon>
        <taxon>Bacillati</taxon>
        <taxon>Actinomycetota</taxon>
        <taxon>Actinomycetes</taxon>
        <taxon>Streptosporangiales</taxon>
        <taxon>Streptosporangiaceae</taxon>
        <taxon>Nonomuraea</taxon>
    </lineage>
</organism>
<dbReference type="Gene3D" id="3.20.170.20">
    <property type="entry name" value="Protein of unknown function DUF952"/>
    <property type="match status" value="1"/>
</dbReference>
<protein>
    <submittedName>
        <fullName evidence="1">Glutathione S-transferase</fullName>
        <ecNumber evidence="1">2.5.1.18</ecNumber>
    </submittedName>
</protein>
<comment type="caution">
    <text evidence="1">The sequence shown here is derived from an EMBL/GenBank/DDBJ whole genome shotgun (WGS) entry which is preliminary data.</text>
</comment>
<evidence type="ECO:0000313" key="2">
    <source>
        <dbReference type="Proteomes" id="UP000530928"/>
    </source>
</evidence>
<dbReference type="AlphaFoldDB" id="A0A7W0HPS1"/>
<dbReference type="Proteomes" id="UP000530928">
    <property type="component" value="Unassembled WGS sequence"/>
</dbReference>
<dbReference type="EMBL" id="JACDUR010000002">
    <property type="protein sequence ID" value="MBA2891160.1"/>
    <property type="molecule type" value="Genomic_DNA"/>
</dbReference>
<keyword evidence="2" id="KW-1185">Reference proteome</keyword>
<proteinExistence type="predicted"/>
<dbReference type="InterPro" id="IPR009297">
    <property type="entry name" value="DUF952"/>
</dbReference>
<dbReference type="SUPFAM" id="SSF56399">
    <property type="entry name" value="ADP-ribosylation"/>
    <property type="match status" value="1"/>
</dbReference>
<accession>A0A7W0HPS1</accession>
<name>A0A7W0HPS1_9ACTN</name>
<sequence length="97" mass="10805">MTHTIYHLAYATHWADAGETYTHSTRGRTLADEGFIHCSTDLDQLHQVVTRYYADVDPADLIVLHIDPTGLDIRLEGGFPHLYGPLPRSAVHAHSAL</sequence>
<gene>
    <name evidence="1" type="ORF">HNR30_002501</name>
</gene>
<evidence type="ECO:0000313" key="1">
    <source>
        <dbReference type="EMBL" id="MBA2891160.1"/>
    </source>
</evidence>
<dbReference type="GO" id="GO:0004364">
    <property type="term" value="F:glutathione transferase activity"/>
    <property type="evidence" value="ECO:0007669"/>
    <property type="project" value="UniProtKB-EC"/>
</dbReference>
<keyword evidence="1" id="KW-0808">Transferase</keyword>
<dbReference type="EC" id="2.5.1.18" evidence="1"/>
<reference evidence="1 2" key="1">
    <citation type="submission" date="2020-07" db="EMBL/GenBank/DDBJ databases">
        <title>Genomic Encyclopedia of Type Strains, Phase IV (KMG-IV): sequencing the most valuable type-strain genomes for metagenomic binning, comparative biology and taxonomic classification.</title>
        <authorList>
            <person name="Goeker M."/>
        </authorList>
    </citation>
    <scope>NUCLEOTIDE SEQUENCE [LARGE SCALE GENOMIC DNA]</scope>
    <source>
        <strain evidence="1 2">DSM 45533</strain>
    </source>
</reference>